<dbReference type="OrthoDB" id="4218952at2"/>
<accession>A0A1B1B427</accession>
<dbReference type="EMBL" id="JAGGLP010000029">
    <property type="protein sequence ID" value="MBP2055358.1"/>
    <property type="molecule type" value="Genomic_DNA"/>
</dbReference>
<dbReference type="KEGG" id="sgs:AVL59_32040"/>
<dbReference type="AlphaFoldDB" id="A0A1B1B427"/>
<evidence type="ECO:0000313" key="2">
    <source>
        <dbReference type="EMBL" id="MBP2055358.1"/>
    </source>
</evidence>
<evidence type="ECO:0000313" key="1">
    <source>
        <dbReference type="EMBL" id="ANP53560.1"/>
    </source>
</evidence>
<name>A0A1B1B427_9ACTN</name>
<dbReference type="Proteomes" id="UP001519309">
    <property type="component" value="Unassembled WGS sequence"/>
</dbReference>
<dbReference type="RefSeq" id="WP_067311553.1">
    <property type="nucleotide sequence ID" value="NZ_CP016279.1"/>
</dbReference>
<keyword evidence="4" id="KW-1185">Reference proteome</keyword>
<protein>
    <submittedName>
        <fullName evidence="1">Uncharacterized protein</fullName>
    </submittedName>
</protein>
<dbReference type="EMBL" id="CP016279">
    <property type="protein sequence ID" value="ANP53560.1"/>
    <property type="molecule type" value="Genomic_DNA"/>
</dbReference>
<sequence length="104" mass="11171">MRYSTPLTRVQAVQLGKDVGVILGTAANALHHMHGINIDSLMRAFTSSPSVEVTAARYLRALEEDLSPGEAAARAATALVHDWADAVLETQRRLTSAASEELTK</sequence>
<organism evidence="1 3">
    <name type="scientific">Streptomyces griseochromogenes</name>
    <dbReference type="NCBI Taxonomy" id="68214"/>
    <lineage>
        <taxon>Bacteria</taxon>
        <taxon>Bacillati</taxon>
        <taxon>Actinomycetota</taxon>
        <taxon>Actinomycetes</taxon>
        <taxon>Kitasatosporales</taxon>
        <taxon>Streptomycetaceae</taxon>
        <taxon>Streptomyces</taxon>
    </lineage>
</organism>
<dbReference type="Proteomes" id="UP000092659">
    <property type="component" value="Chromosome"/>
</dbReference>
<proteinExistence type="predicted"/>
<evidence type="ECO:0000313" key="4">
    <source>
        <dbReference type="Proteomes" id="UP001519309"/>
    </source>
</evidence>
<evidence type="ECO:0000313" key="3">
    <source>
        <dbReference type="Proteomes" id="UP000092659"/>
    </source>
</evidence>
<gene>
    <name evidence="1" type="ORF">AVL59_32040</name>
    <name evidence="2" type="ORF">J2Z21_008372</name>
</gene>
<reference evidence="1 3" key="1">
    <citation type="submission" date="2016-06" db="EMBL/GenBank/DDBJ databases">
        <title>Complete genome sequence of Streptomyces griseochromogenes ATCC 14511, the Blasticidin S producer.</title>
        <authorList>
            <person name="Wu L."/>
        </authorList>
    </citation>
    <scope>NUCLEOTIDE SEQUENCE [LARGE SCALE GENOMIC DNA]</scope>
    <source>
        <strain evidence="1 3">ATCC 14511</strain>
    </source>
</reference>
<reference evidence="2 4" key="2">
    <citation type="submission" date="2021-03" db="EMBL/GenBank/DDBJ databases">
        <title>Genomic Encyclopedia of Type Strains, Phase IV (KMG-IV): sequencing the most valuable type-strain genomes for metagenomic binning, comparative biology and taxonomic classification.</title>
        <authorList>
            <person name="Goeker M."/>
        </authorList>
    </citation>
    <scope>NUCLEOTIDE SEQUENCE [LARGE SCALE GENOMIC DNA]</scope>
    <source>
        <strain evidence="2 4">DSM 40499</strain>
    </source>
</reference>